<evidence type="ECO:0008006" key="3">
    <source>
        <dbReference type="Google" id="ProtNLM"/>
    </source>
</evidence>
<proteinExistence type="predicted"/>
<protein>
    <recommendedName>
        <fullName evidence="3">Translation initiation factor IF-2</fullName>
    </recommendedName>
</protein>
<dbReference type="AlphaFoldDB" id="A0A073CES3"/>
<organism evidence="1 2">
    <name type="scientific">Planktothrix agardhii (strain NIVA-CYA 126/8)</name>
    <dbReference type="NCBI Taxonomy" id="388467"/>
    <lineage>
        <taxon>Bacteria</taxon>
        <taxon>Bacillati</taxon>
        <taxon>Cyanobacteriota</taxon>
        <taxon>Cyanophyceae</taxon>
        <taxon>Oscillatoriophycideae</taxon>
        <taxon>Oscillatoriales</taxon>
        <taxon>Microcoleaceae</taxon>
        <taxon>Planktothrix</taxon>
    </lineage>
</organism>
<gene>
    <name evidence="1" type="ORF">A19Y_1060</name>
</gene>
<evidence type="ECO:0000313" key="2">
    <source>
        <dbReference type="Proteomes" id="UP000027395"/>
    </source>
</evidence>
<accession>A0A073CES3</accession>
<name>A0A073CES3_PLAA1</name>
<evidence type="ECO:0000313" key="1">
    <source>
        <dbReference type="EMBL" id="KEI66173.1"/>
    </source>
</evidence>
<keyword evidence="2" id="KW-1185">Reference proteome</keyword>
<dbReference type="HOGENOM" id="CLU_201052_0_0_3"/>
<dbReference type="STRING" id="388467.A19Y_1060"/>
<dbReference type="Proteomes" id="UP000027395">
    <property type="component" value="Chromosome"/>
</dbReference>
<sequence>MIKTYCLNRLMGFADLSITEIAEDYNLPVETVLQLCDQLGIAYQHSQTRLALEDAKALMSKITAQRQSPESQ</sequence>
<dbReference type="eggNOG" id="ENOG5032YPY">
    <property type="taxonomic scope" value="Bacteria"/>
</dbReference>
<reference evidence="1 2" key="1">
    <citation type="journal article" date="2014" name="Appl. Environ. Microbiol.">
        <title>Elucidation of insertion elements encoded on plasmids and in vitro construction of shuttle vectors from the toxic cyanobacterium Planktothrix.</title>
        <authorList>
            <person name="Christiansen G."/>
            <person name="Goesmann A."/>
            <person name="Kurmayer R."/>
        </authorList>
    </citation>
    <scope>NUCLEOTIDE SEQUENCE [LARGE SCALE GENOMIC DNA]</scope>
    <source>
        <strain evidence="1 2">NIVA-CYA 126/8</strain>
    </source>
</reference>
<dbReference type="PATRIC" id="fig|388467.6.peg.1007"/>
<dbReference type="EMBL" id="CM002803">
    <property type="protein sequence ID" value="KEI66173.1"/>
    <property type="molecule type" value="Genomic_DNA"/>
</dbReference>